<protein>
    <submittedName>
        <fullName evidence="1">Uncharacterized protein</fullName>
    </submittedName>
</protein>
<sequence>MNCINAKKRCLKEILAAVTPEDEKRFFLGLEYVKNYNGIVIGPVHKDGYGNECDLMPMISFNVDPEWTWGSFKEAKKILEKSPWKVFRLKKGIKIAFKHEMMLPDYYYDDDPKPKWLTLYGEWFKDR</sequence>
<accession>A0A1I3I8M3</accession>
<keyword evidence="2" id="KW-1185">Reference proteome</keyword>
<organism evidence="1 2">
    <name type="scientific">Treponema bryantii</name>
    <dbReference type="NCBI Taxonomy" id="163"/>
    <lineage>
        <taxon>Bacteria</taxon>
        <taxon>Pseudomonadati</taxon>
        <taxon>Spirochaetota</taxon>
        <taxon>Spirochaetia</taxon>
        <taxon>Spirochaetales</taxon>
        <taxon>Treponemataceae</taxon>
        <taxon>Treponema</taxon>
    </lineage>
</organism>
<dbReference type="OrthoDB" id="9828511at2"/>
<evidence type="ECO:0000313" key="2">
    <source>
        <dbReference type="Proteomes" id="UP000182737"/>
    </source>
</evidence>
<dbReference type="EMBL" id="FORI01000001">
    <property type="protein sequence ID" value="SFI44239.1"/>
    <property type="molecule type" value="Genomic_DNA"/>
</dbReference>
<reference evidence="2" key="1">
    <citation type="submission" date="2016-10" db="EMBL/GenBank/DDBJ databases">
        <authorList>
            <person name="Varghese N."/>
            <person name="Submissions S."/>
        </authorList>
    </citation>
    <scope>NUCLEOTIDE SEQUENCE [LARGE SCALE GENOMIC DNA]</scope>
    <source>
        <strain evidence="2">XBD1002</strain>
    </source>
</reference>
<dbReference type="Proteomes" id="UP000182737">
    <property type="component" value="Unassembled WGS sequence"/>
</dbReference>
<dbReference type="RefSeq" id="WP_074929981.1">
    <property type="nucleotide sequence ID" value="NZ_FORI01000001.1"/>
</dbReference>
<name>A0A1I3I8M3_9SPIR</name>
<proteinExistence type="predicted"/>
<dbReference type="AlphaFoldDB" id="A0A1I3I8M3"/>
<evidence type="ECO:0000313" key="1">
    <source>
        <dbReference type="EMBL" id="SFI44239.1"/>
    </source>
</evidence>
<gene>
    <name evidence="1" type="ORF">SAMN04487775_101402</name>
</gene>